<proteinExistence type="predicted"/>
<accession>A0ABP8CB30</accession>
<feature type="signal peptide" evidence="1">
    <location>
        <begin position="1"/>
        <end position="20"/>
    </location>
</feature>
<evidence type="ECO:0000313" key="2">
    <source>
        <dbReference type="EMBL" id="GAA4236872.1"/>
    </source>
</evidence>
<dbReference type="Proteomes" id="UP001501496">
    <property type="component" value="Unassembled WGS sequence"/>
</dbReference>
<evidence type="ECO:0008006" key="4">
    <source>
        <dbReference type="Google" id="ProtNLM"/>
    </source>
</evidence>
<dbReference type="RefSeq" id="WP_344788316.1">
    <property type="nucleotide sequence ID" value="NZ_BAABCA010000004.1"/>
</dbReference>
<keyword evidence="1" id="KW-0732">Signal</keyword>
<sequence>MKKYYILVILVIMFACNSNSSSHEEVNLEENITLTKEEKIIQTYSQHVLPLFKAYTNANVPTELIIDNKDLSIDAGAAFGYVEVSQGLVNLSKGHIQVFALCHEVAHIVTISQARKFNLGESIPKGALTNDYIKAEYLADLIAMYLIKTQHTDVFNSLMRDIPFLQNLLGSASFTHPSGSERIDFINTYIENSKLQGDVIAFKTSFLQVWHME</sequence>
<dbReference type="PROSITE" id="PS51257">
    <property type="entry name" value="PROKAR_LIPOPROTEIN"/>
    <property type="match status" value="1"/>
</dbReference>
<dbReference type="EMBL" id="BAABCA010000004">
    <property type="protein sequence ID" value="GAA4236872.1"/>
    <property type="molecule type" value="Genomic_DNA"/>
</dbReference>
<protein>
    <recommendedName>
        <fullName evidence="4">Peptidase M48 domain-containing protein</fullName>
    </recommendedName>
</protein>
<gene>
    <name evidence="2" type="ORF">GCM10022291_22300</name>
</gene>
<feature type="chain" id="PRO_5046771452" description="Peptidase M48 domain-containing protein" evidence="1">
    <location>
        <begin position="21"/>
        <end position="213"/>
    </location>
</feature>
<evidence type="ECO:0000256" key="1">
    <source>
        <dbReference type="SAM" id="SignalP"/>
    </source>
</evidence>
<name>A0ABP8CB30_9FLAO</name>
<organism evidence="2 3">
    <name type="scientific">Postechiella marina</name>
    <dbReference type="NCBI Taxonomy" id="943941"/>
    <lineage>
        <taxon>Bacteria</taxon>
        <taxon>Pseudomonadati</taxon>
        <taxon>Bacteroidota</taxon>
        <taxon>Flavobacteriia</taxon>
        <taxon>Flavobacteriales</taxon>
        <taxon>Flavobacteriaceae</taxon>
        <taxon>Postechiella</taxon>
    </lineage>
</organism>
<keyword evidence="3" id="KW-1185">Reference proteome</keyword>
<reference evidence="3" key="1">
    <citation type="journal article" date="2019" name="Int. J. Syst. Evol. Microbiol.">
        <title>The Global Catalogue of Microorganisms (GCM) 10K type strain sequencing project: providing services to taxonomists for standard genome sequencing and annotation.</title>
        <authorList>
            <consortium name="The Broad Institute Genomics Platform"/>
            <consortium name="The Broad Institute Genome Sequencing Center for Infectious Disease"/>
            <person name="Wu L."/>
            <person name="Ma J."/>
        </authorList>
    </citation>
    <scope>NUCLEOTIDE SEQUENCE [LARGE SCALE GENOMIC DNA]</scope>
    <source>
        <strain evidence="3">JCM 17630</strain>
    </source>
</reference>
<evidence type="ECO:0000313" key="3">
    <source>
        <dbReference type="Proteomes" id="UP001501496"/>
    </source>
</evidence>
<comment type="caution">
    <text evidence="2">The sequence shown here is derived from an EMBL/GenBank/DDBJ whole genome shotgun (WGS) entry which is preliminary data.</text>
</comment>